<dbReference type="Gene3D" id="3.10.10.10">
    <property type="entry name" value="HIV Type 1 Reverse Transcriptase, subunit A, domain 1"/>
    <property type="match status" value="1"/>
</dbReference>
<dbReference type="PANTHER" id="PTHR37984">
    <property type="entry name" value="PROTEIN CBG26694"/>
    <property type="match status" value="1"/>
</dbReference>
<dbReference type="Pfam" id="PF17917">
    <property type="entry name" value="RT_RNaseH"/>
    <property type="match status" value="1"/>
</dbReference>
<dbReference type="Proteomes" id="UP000507470">
    <property type="component" value="Unassembled WGS sequence"/>
</dbReference>
<keyword evidence="7" id="KW-0695">RNA-directed DNA polymerase</keyword>
<dbReference type="InterPro" id="IPR043128">
    <property type="entry name" value="Rev_trsase/Diguanyl_cyclase"/>
</dbReference>
<dbReference type="SMART" id="SM00343">
    <property type="entry name" value="ZnF_C2HC"/>
    <property type="match status" value="2"/>
</dbReference>
<evidence type="ECO:0000256" key="6">
    <source>
        <dbReference type="ARBA" id="ARBA00022801"/>
    </source>
</evidence>
<gene>
    <name evidence="10" type="ORF">MCOR_33050</name>
</gene>
<dbReference type="GO" id="GO:0004519">
    <property type="term" value="F:endonuclease activity"/>
    <property type="evidence" value="ECO:0007669"/>
    <property type="project" value="UniProtKB-KW"/>
</dbReference>
<dbReference type="InterPro" id="IPR000477">
    <property type="entry name" value="RT_dom"/>
</dbReference>
<dbReference type="FunFam" id="3.10.20.370:FF:000001">
    <property type="entry name" value="Retrovirus-related Pol polyprotein from transposon 17.6-like protein"/>
    <property type="match status" value="1"/>
</dbReference>
<dbReference type="InterPro" id="IPR050951">
    <property type="entry name" value="Retrovirus_Pol_polyprotein"/>
</dbReference>
<dbReference type="AlphaFoldDB" id="A0A6J8CQ95"/>
<dbReference type="GO" id="GO:0008270">
    <property type="term" value="F:zinc ion binding"/>
    <property type="evidence" value="ECO:0007669"/>
    <property type="project" value="UniProtKB-KW"/>
</dbReference>
<keyword evidence="8" id="KW-0863">Zinc-finger</keyword>
<dbReference type="EMBL" id="CACVKT020005967">
    <property type="protein sequence ID" value="CAC5398698.1"/>
    <property type="molecule type" value="Genomic_DNA"/>
</dbReference>
<accession>A0A6J8CQ95</accession>
<evidence type="ECO:0000256" key="8">
    <source>
        <dbReference type="PROSITE-ProRule" id="PRU00047"/>
    </source>
</evidence>
<dbReference type="GO" id="GO:0016787">
    <property type="term" value="F:hydrolase activity"/>
    <property type="evidence" value="ECO:0007669"/>
    <property type="project" value="UniProtKB-KW"/>
</dbReference>
<feature type="domain" description="CCHC-type" evidence="9">
    <location>
        <begin position="155"/>
        <end position="168"/>
    </location>
</feature>
<dbReference type="InterPro" id="IPR041373">
    <property type="entry name" value="RT_RNaseH"/>
</dbReference>
<dbReference type="EC" id="2.7.7.49" evidence="1"/>
<dbReference type="SUPFAM" id="SSF50630">
    <property type="entry name" value="Acid proteases"/>
    <property type="match status" value="1"/>
</dbReference>
<keyword evidence="8" id="KW-0479">Metal-binding</keyword>
<dbReference type="CDD" id="cd09274">
    <property type="entry name" value="RNase_HI_RT_Ty3"/>
    <property type="match status" value="1"/>
</dbReference>
<name>A0A6J8CQ95_MYTCO</name>
<keyword evidence="3" id="KW-0548">Nucleotidyltransferase</keyword>
<evidence type="ECO:0000256" key="1">
    <source>
        <dbReference type="ARBA" id="ARBA00012493"/>
    </source>
</evidence>
<dbReference type="Pfam" id="PF00098">
    <property type="entry name" value="zf-CCHC"/>
    <property type="match status" value="1"/>
</dbReference>
<dbReference type="Gene3D" id="4.10.60.10">
    <property type="entry name" value="Zinc finger, CCHC-type"/>
    <property type="match status" value="1"/>
</dbReference>
<dbReference type="SUPFAM" id="SSF57756">
    <property type="entry name" value="Retrovirus zinc finger-like domains"/>
    <property type="match status" value="1"/>
</dbReference>
<dbReference type="OrthoDB" id="427924at2759"/>
<dbReference type="CDD" id="cd01647">
    <property type="entry name" value="RT_LTR"/>
    <property type="match status" value="1"/>
</dbReference>
<dbReference type="InterPro" id="IPR036875">
    <property type="entry name" value="Znf_CCHC_sf"/>
</dbReference>
<dbReference type="InterPro" id="IPR043502">
    <property type="entry name" value="DNA/RNA_pol_sf"/>
</dbReference>
<evidence type="ECO:0000259" key="9">
    <source>
        <dbReference type="PROSITE" id="PS50158"/>
    </source>
</evidence>
<feature type="domain" description="CCHC-type" evidence="9">
    <location>
        <begin position="174"/>
        <end position="190"/>
    </location>
</feature>
<dbReference type="GO" id="GO:0003964">
    <property type="term" value="F:RNA-directed DNA polymerase activity"/>
    <property type="evidence" value="ECO:0007669"/>
    <property type="project" value="UniProtKB-KW"/>
</dbReference>
<dbReference type="Gene3D" id="2.40.70.10">
    <property type="entry name" value="Acid Proteases"/>
    <property type="match status" value="1"/>
</dbReference>
<organism evidence="10 11">
    <name type="scientific">Mytilus coruscus</name>
    <name type="common">Sea mussel</name>
    <dbReference type="NCBI Taxonomy" id="42192"/>
    <lineage>
        <taxon>Eukaryota</taxon>
        <taxon>Metazoa</taxon>
        <taxon>Spiralia</taxon>
        <taxon>Lophotrochozoa</taxon>
        <taxon>Mollusca</taxon>
        <taxon>Bivalvia</taxon>
        <taxon>Autobranchia</taxon>
        <taxon>Pteriomorphia</taxon>
        <taxon>Mytilida</taxon>
        <taxon>Mytiloidea</taxon>
        <taxon>Mytilidae</taxon>
        <taxon>Mytilinae</taxon>
        <taxon>Mytilus</taxon>
    </lineage>
</organism>
<keyword evidence="4" id="KW-0540">Nuclease</keyword>
<proteinExistence type="predicted"/>
<evidence type="ECO:0000313" key="11">
    <source>
        <dbReference type="Proteomes" id="UP000507470"/>
    </source>
</evidence>
<keyword evidence="11" id="KW-1185">Reference proteome</keyword>
<keyword evidence="2" id="KW-0808">Transferase</keyword>
<dbReference type="Gene3D" id="3.30.70.270">
    <property type="match status" value="1"/>
</dbReference>
<dbReference type="InterPro" id="IPR001878">
    <property type="entry name" value="Znf_CCHC"/>
</dbReference>
<sequence length="778" mass="88799">MTTRRGQFSHSLWRKTYSLLRNLCAPAKPNTKTFGNLIEILTDHLRPKPLIIAERYKFHQRKQESHEKVRDYLANLRKLADTCQFNAFLEEALRDRLVCGLYSKTIQRKLLSESELDLKKAFEIAVGIEAAEKETNEFRNEVSTTHKVTMRSSECYRCGKSGHNADSCFYKNSRCHKCKEIGHISRKCRKSFPKNENQDKVKKQYKKNTKFKAKPSKVHQIEENSESEPEENSGWEVFTVKTCRTSDNKELKLDVKIEDVDYVMELDTGAAVSIIGEENYKKYFSNIKLQKSNVKLNTYTGDPITVIGEITVNVVYDKQTEILPLIVVKEGPSLFGRNWLSKLTVDWKHIRSVITPSSVKDKVNKLMQMDVFKDELGTVKGMQASLKLKEEAVPKFFKPRPIPYALRDKVADEIKRLEKQGILEKIKFSEWGAPIVPVMKPDGSVRICGDYKVTINSCLEIPQYPLPKAEDLFSRLNGGKKFSKLDLSQAYQQLLLCENSRNLVTINTHLGLYRYTRLPFGAASSPAIFQEFMDKVLEGLDGVGCILDDLIITGKSDEEHLKKLELVLNKLLSSTKVLAHYDPNVNVELAVDASPYGLGCVISHKYENGEERPIAYASRTLTSAERNYSQIEREALAIIFGVTRFHQYLYGRKFTLITDNKPLSLLLGPKTGIPMLAASRIQRWAIQLSGYQYDVKCKSSSENANADGLSRLPLKETLCESPFNIFWEEVEIRNVQALNELPVSANNIKRETEKIQLSLKLNMLHCMVGRNTLTFRMS</sequence>
<evidence type="ECO:0000313" key="10">
    <source>
        <dbReference type="EMBL" id="CAC5398698.1"/>
    </source>
</evidence>
<evidence type="ECO:0000256" key="2">
    <source>
        <dbReference type="ARBA" id="ARBA00022679"/>
    </source>
</evidence>
<evidence type="ECO:0000256" key="4">
    <source>
        <dbReference type="ARBA" id="ARBA00022722"/>
    </source>
</evidence>
<evidence type="ECO:0000256" key="3">
    <source>
        <dbReference type="ARBA" id="ARBA00022695"/>
    </source>
</evidence>
<dbReference type="Gene3D" id="3.10.20.370">
    <property type="match status" value="1"/>
</dbReference>
<keyword evidence="5" id="KW-0255">Endonuclease</keyword>
<dbReference type="InterPro" id="IPR021109">
    <property type="entry name" value="Peptidase_aspartic_dom_sf"/>
</dbReference>
<dbReference type="PANTHER" id="PTHR37984:SF5">
    <property type="entry name" value="PROTEIN NYNRIN-LIKE"/>
    <property type="match status" value="1"/>
</dbReference>
<dbReference type="Pfam" id="PF00078">
    <property type="entry name" value="RVT_1"/>
    <property type="match status" value="1"/>
</dbReference>
<evidence type="ECO:0000256" key="7">
    <source>
        <dbReference type="ARBA" id="ARBA00022918"/>
    </source>
</evidence>
<keyword evidence="6" id="KW-0378">Hydrolase</keyword>
<keyword evidence="8" id="KW-0862">Zinc</keyword>
<dbReference type="PROSITE" id="PS50158">
    <property type="entry name" value="ZF_CCHC"/>
    <property type="match status" value="2"/>
</dbReference>
<dbReference type="SUPFAM" id="SSF56672">
    <property type="entry name" value="DNA/RNA polymerases"/>
    <property type="match status" value="1"/>
</dbReference>
<reference evidence="10 11" key="1">
    <citation type="submission" date="2020-06" db="EMBL/GenBank/DDBJ databases">
        <authorList>
            <person name="Li R."/>
            <person name="Bekaert M."/>
        </authorList>
    </citation>
    <scope>NUCLEOTIDE SEQUENCE [LARGE SCALE GENOMIC DNA]</scope>
    <source>
        <strain evidence="11">wild</strain>
    </source>
</reference>
<protein>
    <recommendedName>
        <fullName evidence="1">RNA-directed DNA polymerase</fullName>
        <ecNumber evidence="1">2.7.7.49</ecNumber>
    </recommendedName>
</protein>
<dbReference type="GO" id="GO:0003676">
    <property type="term" value="F:nucleic acid binding"/>
    <property type="evidence" value="ECO:0007669"/>
    <property type="project" value="InterPro"/>
</dbReference>
<evidence type="ECO:0000256" key="5">
    <source>
        <dbReference type="ARBA" id="ARBA00022759"/>
    </source>
</evidence>